<dbReference type="EMBL" id="CP031223">
    <property type="protein sequence ID" value="QFF99014.1"/>
    <property type="molecule type" value="Genomic_DNA"/>
</dbReference>
<evidence type="ECO:0000313" key="1">
    <source>
        <dbReference type="EMBL" id="QFF99014.1"/>
    </source>
</evidence>
<dbReference type="KEGG" id="psyo:PB01_09315"/>
<accession>A0A5J6SQE5</accession>
<dbReference type="Proteomes" id="UP000325517">
    <property type="component" value="Chromosome"/>
</dbReference>
<reference evidence="1 2" key="1">
    <citation type="submission" date="2018-07" db="EMBL/GenBank/DDBJ databases">
        <title>Complete genome sequence of Psychrobacillus sp. PB01, isolated from iceberg, and comparative genome analysis of Psychrobacillus strains.</title>
        <authorList>
            <person name="Lee P.C."/>
        </authorList>
    </citation>
    <scope>NUCLEOTIDE SEQUENCE [LARGE SCALE GENOMIC DNA]</scope>
    <source>
        <strain evidence="1 2">PB01</strain>
    </source>
</reference>
<proteinExistence type="predicted"/>
<dbReference type="AlphaFoldDB" id="A0A5J6SQE5"/>
<organism evidence="1 2">
    <name type="scientific">Psychrobacillus glaciei</name>
    <dbReference type="NCBI Taxonomy" id="2283160"/>
    <lineage>
        <taxon>Bacteria</taxon>
        <taxon>Bacillati</taxon>
        <taxon>Bacillota</taxon>
        <taxon>Bacilli</taxon>
        <taxon>Bacillales</taxon>
        <taxon>Bacillaceae</taxon>
        <taxon>Psychrobacillus</taxon>
    </lineage>
</organism>
<dbReference type="OrthoDB" id="2628480at2"/>
<keyword evidence="2" id="KW-1185">Reference proteome</keyword>
<dbReference type="InterPro" id="IPR029083">
    <property type="entry name" value="Imm32"/>
</dbReference>
<evidence type="ECO:0000313" key="2">
    <source>
        <dbReference type="Proteomes" id="UP000325517"/>
    </source>
</evidence>
<protein>
    <submittedName>
        <fullName evidence="1">Uncharacterized protein</fullName>
    </submittedName>
</protein>
<dbReference type="Pfam" id="PF15566">
    <property type="entry name" value="Imm32"/>
    <property type="match status" value="1"/>
</dbReference>
<name>A0A5J6SQE5_9BACI</name>
<gene>
    <name evidence="1" type="ORF">PB01_09315</name>
</gene>
<sequence length="116" mass="13164">MSEYIIDLSSDVDNEEDFEMTGDNIALINVMDMSGDEITQNCRVQITLSKNALLGLGTELIRLAHEYKDSKHFHIEPINKEYVVQSKGIMLHPESCELILGCGDFDSFTEYTKEEV</sequence>
<dbReference type="RefSeq" id="WP_151699943.1">
    <property type="nucleotide sequence ID" value="NZ_CP031223.1"/>
</dbReference>